<dbReference type="GO" id="GO:0047475">
    <property type="term" value="F:phenylacetate-CoA ligase activity"/>
    <property type="evidence" value="ECO:0007669"/>
    <property type="project" value="UniProtKB-EC"/>
</dbReference>
<dbReference type="PANTHER" id="PTHR43845:SF1">
    <property type="entry name" value="BLR5969 PROTEIN"/>
    <property type="match status" value="1"/>
</dbReference>
<dbReference type="Gene3D" id="3.30.300.30">
    <property type="match status" value="1"/>
</dbReference>
<protein>
    <submittedName>
        <fullName evidence="1">Phenylacetate-coenzyme A ligase</fullName>
        <ecNumber evidence="1">6.2.1.30</ecNumber>
    </submittedName>
</protein>
<reference evidence="2" key="1">
    <citation type="submission" date="2019-12" db="EMBL/GenBank/DDBJ databases">
        <title>Complete genome of Terracaulis silvestris 0127_4.</title>
        <authorList>
            <person name="Vieira S."/>
            <person name="Riedel T."/>
            <person name="Sproer C."/>
            <person name="Pascual J."/>
            <person name="Boedeker C."/>
            <person name="Overmann J."/>
        </authorList>
    </citation>
    <scope>NUCLEOTIDE SEQUENCE [LARGE SCALE GENOMIC DNA]</scope>
    <source>
        <strain evidence="2">0127_4</strain>
    </source>
</reference>
<dbReference type="AlphaFoldDB" id="A0A6I6MX12"/>
<dbReference type="RefSeq" id="WP_158766969.1">
    <property type="nucleotide sequence ID" value="NZ_CP047045.1"/>
</dbReference>
<gene>
    <name evidence="1" type="ORF">DSM104635_03020</name>
</gene>
<name>A0A6I6MX12_9CAUL</name>
<organism evidence="1 2">
    <name type="scientific">Terricaulis silvestris</name>
    <dbReference type="NCBI Taxonomy" id="2686094"/>
    <lineage>
        <taxon>Bacteria</taxon>
        <taxon>Pseudomonadati</taxon>
        <taxon>Pseudomonadota</taxon>
        <taxon>Alphaproteobacteria</taxon>
        <taxon>Caulobacterales</taxon>
        <taxon>Caulobacteraceae</taxon>
        <taxon>Terricaulis</taxon>
    </lineage>
</organism>
<dbReference type="InterPro" id="IPR045851">
    <property type="entry name" value="AMP-bd_C_sf"/>
</dbReference>
<dbReference type="InterPro" id="IPR042099">
    <property type="entry name" value="ANL_N_sf"/>
</dbReference>
<sequence length="429" mass="48149">MDRRYFDPIETAPRSEIDRVQEERLIEQVGHVYERSPLIRREWDKAGVTPNDIRSISDFKRLAPFIEKATIQNFRAETGDPMGGVLAGPLSEVALYGTSSGTTGDPTLFAESWTARGEMIFTARDIWETGLRPGDHLIDVQMVIRSIGRLYFLDMGATPIFFHHDASDVPRLIQACLKYRPSWMFHISSPLIYALERLEAETKVDLRDVFSSFKGVIYGGEPMGRHNKELMKRWGVPVFEFTSLGDCGTAWECQARDGFHAWEDLVVFEVVDPETGDPVPSGGRGEMVCTALVDKVDPLIRFRSGDLVRWTNEPCACGRTHARYWPLGRAGDELIVDGRSVMPADVWSAVESVPETASGLFQIIRPQREVSELKLRVGYDGAPDMADLARRVADAVEKNTGLRPSVELMPNTEIVKFGPPHKIPRTAKQ</sequence>
<dbReference type="KEGG" id="tsv:DSM104635_03020"/>
<keyword evidence="1" id="KW-0436">Ligase</keyword>
<keyword evidence="2" id="KW-1185">Reference proteome</keyword>
<evidence type="ECO:0000313" key="2">
    <source>
        <dbReference type="Proteomes" id="UP000431269"/>
    </source>
</evidence>
<evidence type="ECO:0000313" key="1">
    <source>
        <dbReference type="EMBL" id="QGZ96162.1"/>
    </source>
</evidence>
<proteinExistence type="predicted"/>
<dbReference type="EC" id="6.2.1.30" evidence="1"/>
<dbReference type="SUPFAM" id="SSF56801">
    <property type="entry name" value="Acetyl-CoA synthetase-like"/>
    <property type="match status" value="1"/>
</dbReference>
<accession>A0A6I6MX12</accession>
<dbReference type="EMBL" id="CP047045">
    <property type="protein sequence ID" value="QGZ96162.1"/>
    <property type="molecule type" value="Genomic_DNA"/>
</dbReference>
<dbReference type="PANTHER" id="PTHR43845">
    <property type="entry name" value="BLR5969 PROTEIN"/>
    <property type="match status" value="1"/>
</dbReference>
<dbReference type="Proteomes" id="UP000431269">
    <property type="component" value="Chromosome"/>
</dbReference>
<dbReference type="Gene3D" id="3.40.50.12780">
    <property type="entry name" value="N-terminal domain of ligase-like"/>
    <property type="match status" value="1"/>
</dbReference>